<evidence type="ECO:0000313" key="5">
    <source>
        <dbReference type="Proteomes" id="UP001056381"/>
    </source>
</evidence>
<dbReference type="SUPFAM" id="SSF51735">
    <property type="entry name" value="NAD(P)-binding Rossmann-fold domains"/>
    <property type="match status" value="1"/>
</dbReference>
<dbReference type="AlphaFoldDB" id="A0A9Q8TZ50"/>
<sequence length="292" mass="33245">MAKKVLVVGGSGFLGSHVADELTEKGYEVTIFDQKKSTWINDNQKFIESDLLDREHVIKSLEGFNFVIHFAGIADIGESKEKPLETIETNIIGTANLLEGCRKNKIEKFIFASSVYVFSKYGSFYGKSKQACELLIEEYQNEFNLDYIHVRYGSLYGPRAQEWNGLKKYISEIIKNKQIDFSGNGEEKREYIHVKDAAIMTASLLESDEKNIAVNITGHQVISTLDLFKLIFEVLQLEEKINLSKESNVVSHYKISPYSFQPKESKKLVPKKFIDIGQGVLEIIHEIEDSKN</sequence>
<dbReference type="InterPro" id="IPR036291">
    <property type="entry name" value="NAD(P)-bd_dom_sf"/>
</dbReference>
<proteinExistence type="inferred from homology"/>
<organism evidence="4 5">
    <name type="scientific">SAR86 cluster bacterium</name>
    <dbReference type="NCBI Taxonomy" id="2030880"/>
    <lineage>
        <taxon>Bacteria</taxon>
        <taxon>Pseudomonadati</taxon>
        <taxon>Pseudomonadota</taxon>
        <taxon>Gammaproteobacteria</taxon>
        <taxon>SAR86 cluster</taxon>
    </lineage>
</organism>
<feature type="domain" description="NAD-dependent epimerase/dehydratase" evidence="3">
    <location>
        <begin position="5"/>
        <end position="216"/>
    </location>
</feature>
<dbReference type="Gene3D" id="3.40.50.720">
    <property type="entry name" value="NAD(P)-binding Rossmann-like Domain"/>
    <property type="match status" value="1"/>
</dbReference>
<gene>
    <name evidence="4" type="ORF">M9B40_04225</name>
</gene>
<name>A0A9Q8TZ50_9GAMM</name>
<dbReference type="CDD" id="cd08946">
    <property type="entry name" value="SDR_e"/>
    <property type="match status" value="1"/>
</dbReference>
<keyword evidence="5" id="KW-1185">Reference proteome</keyword>
<dbReference type="Proteomes" id="UP001056381">
    <property type="component" value="Chromosome"/>
</dbReference>
<accession>A0A9Q8TZ50</accession>
<evidence type="ECO:0000256" key="2">
    <source>
        <dbReference type="ARBA" id="ARBA00007637"/>
    </source>
</evidence>
<comment type="pathway">
    <text evidence="1">Bacterial outer membrane biogenesis; LPS O-antigen biosynthesis.</text>
</comment>
<evidence type="ECO:0000256" key="1">
    <source>
        <dbReference type="ARBA" id="ARBA00005125"/>
    </source>
</evidence>
<protein>
    <submittedName>
        <fullName evidence="4">NAD-dependent epimerase/dehydratase family protein</fullName>
    </submittedName>
</protein>
<dbReference type="Pfam" id="PF01370">
    <property type="entry name" value="Epimerase"/>
    <property type="match status" value="1"/>
</dbReference>
<comment type="similarity">
    <text evidence="2">Belongs to the NAD(P)-dependent epimerase/dehydratase family.</text>
</comment>
<dbReference type="PANTHER" id="PTHR43000">
    <property type="entry name" value="DTDP-D-GLUCOSE 4,6-DEHYDRATASE-RELATED"/>
    <property type="match status" value="1"/>
</dbReference>
<dbReference type="EMBL" id="CP097966">
    <property type="protein sequence ID" value="URQ62937.1"/>
    <property type="molecule type" value="Genomic_DNA"/>
</dbReference>
<dbReference type="InterPro" id="IPR001509">
    <property type="entry name" value="Epimerase_deHydtase"/>
</dbReference>
<reference evidence="4" key="1">
    <citation type="submission" date="2022-05" db="EMBL/GenBank/DDBJ databases">
        <title>Single-amplified genomics reveal most streamlined microbe among free-living bacteria.</title>
        <authorList>
            <person name="Roda-Garcia J."/>
            <person name="Haro-Moreno J.M."/>
            <person name="Rodriguez-Valera F."/>
            <person name="Almagro-Moreno S."/>
            <person name="Lopez-Perez M."/>
        </authorList>
    </citation>
    <scope>NUCLEOTIDE SEQUENCE</scope>
    <source>
        <strain evidence="4">TMED112-D2-2</strain>
    </source>
</reference>
<evidence type="ECO:0000313" key="4">
    <source>
        <dbReference type="EMBL" id="URQ62937.1"/>
    </source>
</evidence>
<evidence type="ECO:0000259" key="3">
    <source>
        <dbReference type="Pfam" id="PF01370"/>
    </source>
</evidence>